<keyword evidence="2" id="KW-0472">Membrane</keyword>
<feature type="compositionally biased region" description="Polar residues" evidence="1">
    <location>
        <begin position="589"/>
        <end position="598"/>
    </location>
</feature>
<protein>
    <submittedName>
        <fullName evidence="3">Uncharacterized protein</fullName>
    </submittedName>
</protein>
<feature type="compositionally biased region" description="Low complexity" evidence="1">
    <location>
        <begin position="649"/>
        <end position="659"/>
    </location>
</feature>
<keyword evidence="2" id="KW-1133">Transmembrane helix</keyword>
<reference evidence="3" key="1">
    <citation type="submission" date="2021-03" db="EMBL/GenBank/DDBJ databases">
        <authorList>
            <person name="Bekaert M."/>
        </authorList>
    </citation>
    <scope>NUCLEOTIDE SEQUENCE</scope>
</reference>
<dbReference type="Proteomes" id="UP000683360">
    <property type="component" value="Unassembled WGS sequence"/>
</dbReference>
<evidence type="ECO:0000256" key="1">
    <source>
        <dbReference type="SAM" id="MobiDB-lite"/>
    </source>
</evidence>
<feature type="compositionally biased region" description="Polar residues" evidence="1">
    <location>
        <begin position="480"/>
        <end position="492"/>
    </location>
</feature>
<keyword evidence="4" id="KW-1185">Reference proteome</keyword>
<accession>A0A8S3TQ52</accession>
<feature type="transmembrane region" description="Helical" evidence="2">
    <location>
        <begin position="307"/>
        <end position="333"/>
    </location>
</feature>
<evidence type="ECO:0000313" key="4">
    <source>
        <dbReference type="Proteomes" id="UP000683360"/>
    </source>
</evidence>
<comment type="caution">
    <text evidence="3">The sequence shown here is derived from an EMBL/GenBank/DDBJ whole genome shotgun (WGS) entry which is preliminary data.</text>
</comment>
<proteinExistence type="predicted"/>
<feature type="compositionally biased region" description="Low complexity" evidence="1">
    <location>
        <begin position="468"/>
        <end position="479"/>
    </location>
</feature>
<sequence length="678" mass="76764">MLFQDTYNFPSVDSSCSSSQTRQVCAVVGSSPILKFIHKEQILYSRYYFFGRLRKTRRVSTYTRHTNVQIYNVSSEDEGLYRLHTIDSDSNISSFRMELHVAKLWFINQTNLKTIVGQEGESIRIICSTDTGQYITALTLESNGSTKAIGDNQTVSYSFIPNRTDHLTKLKCVDSKHSSIMIEVELIIRCPPVFASENKYLKTGTVGLSITMSFYIYSNPDVEEIVIENTGQKPTKSKKFKHNNLFNSTLLYLEFNNIVGIVIQSEVLDIDDFQVYRITVKNRLGESSYHFAIIDSEIQPLSKNNRMYFVVLCSIAVVLFVGYVVITHVWLCAKHVKTRFQRSHNVDDDHNYHTYDEIGTISYRAVSNLRSSDTIANHGLNLTEQHGVGISIAASLQSTDDNIAELNDDFREDDLEQHDVTEIQGENVSLSLGTTNISNTDVSRLPSPIILSMGDYRRYEQTNENTDSETQSDQQSQASNDPTSESSQNMVGNNDDEYEDPYQTVLNDYQSNHRYVQITRERNNSISSSANLHLTDAYTTELNANFLEDSLQQLDITGLQVQRMTMSVKDRDFSCTDSTSSTVIPSMQNIVNRNQNNESSTSDDSDSDSSTNVIVGNIGDGYEHPYQTVLQNHPESHPYIEIIRERHSSISSTESTESEGQIVGTDSTKKEDYINLQF</sequence>
<dbReference type="AlphaFoldDB" id="A0A8S3TQ52"/>
<organism evidence="3 4">
    <name type="scientific">Mytilus edulis</name>
    <name type="common">Blue mussel</name>
    <dbReference type="NCBI Taxonomy" id="6550"/>
    <lineage>
        <taxon>Eukaryota</taxon>
        <taxon>Metazoa</taxon>
        <taxon>Spiralia</taxon>
        <taxon>Lophotrochozoa</taxon>
        <taxon>Mollusca</taxon>
        <taxon>Bivalvia</taxon>
        <taxon>Autobranchia</taxon>
        <taxon>Pteriomorphia</taxon>
        <taxon>Mytilida</taxon>
        <taxon>Mytiloidea</taxon>
        <taxon>Mytilidae</taxon>
        <taxon>Mytilinae</taxon>
        <taxon>Mytilus</taxon>
    </lineage>
</organism>
<feature type="region of interest" description="Disordered" evidence="1">
    <location>
        <begin position="589"/>
        <end position="613"/>
    </location>
</feature>
<feature type="region of interest" description="Disordered" evidence="1">
    <location>
        <begin position="648"/>
        <end position="668"/>
    </location>
</feature>
<dbReference type="OrthoDB" id="6175195at2759"/>
<name>A0A8S3TQ52_MYTED</name>
<gene>
    <name evidence="3" type="ORF">MEDL_45200</name>
</gene>
<evidence type="ECO:0000256" key="2">
    <source>
        <dbReference type="SAM" id="Phobius"/>
    </source>
</evidence>
<evidence type="ECO:0000313" key="3">
    <source>
        <dbReference type="EMBL" id="CAG2232485.1"/>
    </source>
</evidence>
<feature type="region of interest" description="Disordered" evidence="1">
    <location>
        <begin position="461"/>
        <end position="500"/>
    </location>
</feature>
<dbReference type="EMBL" id="CAJPWZ010002184">
    <property type="protein sequence ID" value="CAG2232485.1"/>
    <property type="molecule type" value="Genomic_DNA"/>
</dbReference>
<keyword evidence="2" id="KW-0812">Transmembrane</keyword>